<accession>A0ACC2JHD4</accession>
<organism evidence="1 2">
    <name type="scientific">Lasiodiplodia mahajangana</name>
    <dbReference type="NCBI Taxonomy" id="1108764"/>
    <lineage>
        <taxon>Eukaryota</taxon>
        <taxon>Fungi</taxon>
        <taxon>Dikarya</taxon>
        <taxon>Ascomycota</taxon>
        <taxon>Pezizomycotina</taxon>
        <taxon>Dothideomycetes</taxon>
        <taxon>Dothideomycetes incertae sedis</taxon>
        <taxon>Botryosphaeriales</taxon>
        <taxon>Botryosphaeriaceae</taxon>
        <taxon>Lasiodiplodia</taxon>
    </lineage>
</organism>
<keyword evidence="2" id="KW-1185">Reference proteome</keyword>
<gene>
    <name evidence="1" type="ORF">O1611_g6769</name>
</gene>
<sequence>MNTTTETTTLQTGLSRLTDNGTVLITAALAFVVILLAPRALDALAIYKLPFVGQEFGSKEKRRVQYLKRARSLYNEGYHRFKDGVYRITTSRNTTVVVVAPKFLNELKKLPDTVVSMETAVDEAMETKYIKIETHVPIIPHTITRKLTPSLTRLNPSIAEEVKLAMQSEFLVGDDWTEISTHRQLTRVIAMVSGRIFIGPELSRTEQYLDAAINYTLEVMNAQRAVQKLRPFLRPFLAGTLPEMKRLDQRIKEAEDFITPVIKLRREALKDSSLEKPDDMLQWFLDCQDQFPDKNSQNLARVQLGLSFAAIHTTTLAVTNAFYDIAAMPELVPELRQDIMQALEENNGIFTSQALSAMKKVDSFLKESLRLNPVTMVAFQRKVLKTVTLSNGQVLPAGVTIEVPAVAVNSDPSVFADPDTFDGLRFYRLRKQAGEQGSSEKAATNQFVSVSQDSLTFGYGRHACPGRFFAANEIKMIFANAVMMYDIKLANGCTERYPNIEFAHMSIPDSSKTLLFKSV</sequence>
<name>A0ACC2JHD4_9PEZI</name>
<reference evidence="1" key="1">
    <citation type="submission" date="2022-12" db="EMBL/GenBank/DDBJ databases">
        <title>Genome Sequence of Lasiodiplodia mahajangana.</title>
        <authorList>
            <person name="Buettner E."/>
        </authorList>
    </citation>
    <scope>NUCLEOTIDE SEQUENCE</scope>
    <source>
        <strain evidence="1">VT137</strain>
    </source>
</reference>
<dbReference type="EMBL" id="JAPUUL010001660">
    <property type="protein sequence ID" value="KAJ8126870.1"/>
    <property type="molecule type" value="Genomic_DNA"/>
</dbReference>
<evidence type="ECO:0000313" key="1">
    <source>
        <dbReference type="EMBL" id="KAJ8126870.1"/>
    </source>
</evidence>
<comment type="caution">
    <text evidence="1">The sequence shown here is derived from an EMBL/GenBank/DDBJ whole genome shotgun (WGS) entry which is preliminary data.</text>
</comment>
<protein>
    <submittedName>
        <fullName evidence="1">Uncharacterized protein</fullName>
    </submittedName>
</protein>
<dbReference type="Proteomes" id="UP001153332">
    <property type="component" value="Unassembled WGS sequence"/>
</dbReference>
<evidence type="ECO:0000313" key="2">
    <source>
        <dbReference type="Proteomes" id="UP001153332"/>
    </source>
</evidence>
<proteinExistence type="predicted"/>